<dbReference type="EnsemblMetazoa" id="Aqu2.1.37052_001">
    <property type="protein sequence ID" value="Aqu2.1.37052_001"/>
    <property type="gene ID" value="Aqu2.1.37052"/>
</dbReference>
<evidence type="ECO:0000313" key="2">
    <source>
        <dbReference type="EnsemblMetazoa" id="Aqu2.1.37052_001"/>
    </source>
</evidence>
<proteinExistence type="predicted"/>
<keyword evidence="1" id="KW-0812">Transmembrane</keyword>
<accession>A0A1X7VC01</accession>
<dbReference type="InParanoid" id="A0A1X7VC01"/>
<protein>
    <submittedName>
        <fullName evidence="2">Uncharacterized protein</fullName>
    </submittedName>
</protein>
<organism evidence="2">
    <name type="scientific">Amphimedon queenslandica</name>
    <name type="common">Sponge</name>
    <dbReference type="NCBI Taxonomy" id="400682"/>
    <lineage>
        <taxon>Eukaryota</taxon>
        <taxon>Metazoa</taxon>
        <taxon>Porifera</taxon>
        <taxon>Demospongiae</taxon>
        <taxon>Heteroscleromorpha</taxon>
        <taxon>Haplosclerida</taxon>
        <taxon>Niphatidae</taxon>
        <taxon>Amphimedon</taxon>
    </lineage>
</organism>
<keyword evidence="1" id="KW-1133">Transmembrane helix</keyword>
<dbReference type="AlphaFoldDB" id="A0A1X7VC01"/>
<evidence type="ECO:0000256" key="1">
    <source>
        <dbReference type="SAM" id="Phobius"/>
    </source>
</evidence>
<keyword evidence="1" id="KW-0472">Membrane</keyword>
<reference evidence="2" key="1">
    <citation type="submission" date="2017-05" db="UniProtKB">
        <authorList>
            <consortium name="EnsemblMetazoa"/>
        </authorList>
    </citation>
    <scope>IDENTIFICATION</scope>
</reference>
<sequence>MRYTPSCSDNLLHNVDLLTPTKSVISFHVKLALKNFTISVLILPVTATATLIWQKEVILSLEMVDPVIVEVSLEKPNFFFSIKENTTDIIMAVTLELKHKRVEMEIIIILLQKTAGLC</sequence>
<name>A0A1X7VC01_AMPQE</name>
<feature type="transmembrane region" description="Helical" evidence="1">
    <location>
        <begin position="36"/>
        <end position="53"/>
    </location>
</feature>